<evidence type="ECO:0000256" key="11">
    <source>
        <dbReference type="ARBA" id="ARBA00023098"/>
    </source>
</evidence>
<dbReference type="OrthoDB" id="438440at2759"/>
<comment type="catalytic activity">
    <reaction evidence="13">
        <text>a 1,2-diacyl-sn-glycerol + H2O = a 2-acylglycerol + a fatty acid + H(+)</text>
        <dbReference type="Rhea" id="RHEA:33275"/>
        <dbReference type="ChEBI" id="CHEBI:15377"/>
        <dbReference type="ChEBI" id="CHEBI:15378"/>
        <dbReference type="ChEBI" id="CHEBI:17389"/>
        <dbReference type="ChEBI" id="CHEBI:17815"/>
        <dbReference type="ChEBI" id="CHEBI:28868"/>
        <dbReference type="EC" id="3.1.1.116"/>
    </reaction>
    <physiologicalReaction direction="left-to-right" evidence="13">
        <dbReference type="Rhea" id="RHEA:33276"/>
    </physiologicalReaction>
</comment>
<feature type="region of interest" description="Disordered" evidence="15">
    <location>
        <begin position="492"/>
        <end position="528"/>
    </location>
</feature>
<keyword evidence="6" id="KW-0479">Metal-binding</keyword>
<feature type="compositionally biased region" description="Low complexity" evidence="15">
    <location>
        <begin position="841"/>
        <end position="850"/>
    </location>
</feature>
<dbReference type="GO" id="GO:0046872">
    <property type="term" value="F:metal ion binding"/>
    <property type="evidence" value="ECO:0007669"/>
    <property type="project" value="UniProtKB-KW"/>
</dbReference>
<evidence type="ECO:0000256" key="3">
    <source>
        <dbReference type="ARBA" id="ARBA00022475"/>
    </source>
</evidence>
<dbReference type="CDD" id="cd00519">
    <property type="entry name" value="Lipase_3"/>
    <property type="match status" value="1"/>
</dbReference>
<keyword evidence="18" id="KW-1185">Reference proteome</keyword>
<dbReference type="Gene3D" id="3.40.50.1820">
    <property type="entry name" value="alpha/beta hydrolase"/>
    <property type="match status" value="1"/>
</dbReference>
<dbReference type="GO" id="GO:0019369">
    <property type="term" value="P:arachidonate metabolic process"/>
    <property type="evidence" value="ECO:0007669"/>
    <property type="project" value="TreeGrafter"/>
</dbReference>
<keyword evidence="7" id="KW-0378">Hydrolase</keyword>
<dbReference type="EC" id="3.1.1.116" evidence="14"/>
<gene>
    <name evidence="17" type="ORF">GGI15_001975</name>
</gene>
<keyword evidence="3" id="KW-1003">Cell membrane</keyword>
<keyword evidence="4" id="KW-0597">Phosphoprotein</keyword>
<accession>A0A9W8LLH1</accession>
<dbReference type="GO" id="GO:0005886">
    <property type="term" value="C:plasma membrane"/>
    <property type="evidence" value="ECO:0007669"/>
    <property type="project" value="UniProtKB-SubCell"/>
</dbReference>
<feature type="region of interest" description="Disordered" evidence="15">
    <location>
        <begin position="1"/>
        <end position="94"/>
    </location>
</feature>
<name>A0A9W8LLH1_9FUNG</name>
<keyword evidence="10" id="KW-1133">Transmembrane helix</keyword>
<reference evidence="17" key="1">
    <citation type="submission" date="2022-07" db="EMBL/GenBank/DDBJ databases">
        <title>Phylogenomic reconstructions and comparative analyses of Kickxellomycotina fungi.</title>
        <authorList>
            <person name="Reynolds N.K."/>
            <person name="Stajich J.E."/>
            <person name="Barry K."/>
            <person name="Grigoriev I.V."/>
            <person name="Crous P."/>
            <person name="Smith M.E."/>
        </authorList>
    </citation>
    <scope>NUCLEOTIDE SEQUENCE</scope>
    <source>
        <strain evidence="17">BCRC 34489</strain>
    </source>
</reference>
<feature type="region of interest" description="Disordered" evidence="15">
    <location>
        <begin position="814"/>
        <end position="863"/>
    </location>
</feature>
<evidence type="ECO:0000256" key="12">
    <source>
        <dbReference type="ARBA" id="ARBA00023136"/>
    </source>
</evidence>
<feature type="region of interest" description="Disordered" evidence="15">
    <location>
        <begin position="1298"/>
        <end position="1317"/>
    </location>
</feature>
<feature type="compositionally biased region" description="Low complexity" evidence="15">
    <location>
        <begin position="502"/>
        <end position="520"/>
    </location>
</feature>
<feature type="compositionally biased region" description="Basic and acidic residues" evidence="15">
    <location>
        <begin position="1298"/>
        <end position="1314"/>
    </location>
</feature>
<comment type="subcellular location">
    <subcellularLocation>
        <location evidence="2">Cell membrane</location>
        <topology evidence="2">Multi-pass membrane protein</topology>
    </subcellularLocation>
</comment>
<evidence type="ECO:0000256" key="1">
    <source>
        <dbReference type="ARBA" id="ARBA00001913"/>
    </source>
</evidence>
<dbReference type="InterPro" id="IPR029058">
    <property type="entry name" value="AB_hydrolase_fold"/>
</dbReference>
<evidence type="ECO:0000256" key="7">
    <source>
        <dbReference type="ARBA" id="ARBA00022801"/>
    </source>
</evidence>
<evidence type="ECO:0000256" key="5">
    <source>
        <dbReference type="ARBA" id="ARBA00022692"/>
    </source>
</evidence>
<evidence type="ECO:0000256" key="4">
    <source>
        <dbReference type="ARBA" id="ARBA00022553"/>
    </source>
</evidence>
<evidence type="ECO:0000256" key="15">
    <source>
        <dbReference type="SAM" id="MobiDB-lite"/>
    </source>
</evidence>
<evidence type="ECO:0000313" key="18">
    <source>
        <dbReference type="Proteomes" id="UP001140172"/>
    </source>
</evidence>
<feature type="compositionally biased region" description="Acidic residues" evidence="15">
    <location>
        <begin position="1201"/>
        <end position="1210"/>
    </location>
</feature>
<sequence length="1366" mass="149749">MSERDGDRSPAPSEFLEMAWPTFAQPQTHHNGMSGRDSLMELDNTETHPGTTRGDCSSSEMSESDGSSDDSDNDDEESHRNQQHKPHHWRNRPPLLPQRMATLVSTFSGATRLSIEITALFWEAIFDTISESTSSGMWLSSAAWHEARTIALAVASVFSPLSSFNPRIISRIISSSTAAGYAMANSSFTAAESFLESGFTLYTSAVNMSLYAAGEYMRFIDALFGSTDTSRVLASFVHMCRREAMEKNPEVGALIKEHGLVGFVSQLIKTIAAWICLQVVTHGRERAYRMELVHTNINAESALCPRKFIGCDGKPLPGSEKSSAATPLGTSPRIRVSTITSPELQNELLSVMPSERGNVDGISNISRHMNAQTNRASAGGHGHTNGMYDAEVCAGPADRNADGGGDCSSGSSDTSSDIYYALSDQEISHRDPEWDQQLIDALHNLAIQTNRRNDRRNSTTNINLGEHTDPHSLRRSSKSALWNTLAMVRDANEARVGEPADDNTSSSTNDTSSDSDSQQSPLGSSALHSGRVFPAFESAPASLLSSPQFPTTPSLAAHDAAVHRSRTFAESSSTSHIGVNAYKRPSVIDLPQPPHGISDDTGGIQPLDDIPPVIESDLGDPFARSGSRWMQQEFPCKPLLFNLARFVSVASSVYGHNFMKIVGVKHGTIDAKALIDRFGDFEVQTSRSASAVSIEHQQQHSRNSSMSRLPRAQPMSAYHTHAAYNPSRPNSQRQYERRHFKSSRPETPRNGLRMPGRRPPVRRMHHRRRPVTDHPNHFSFSQHTGIPLSDLLFSSYVPPIVPGVANAASVQASAVERKLRRKQSSSTKKSVSGKRKQSNKDASIASSSVDDAPESLSPPAPNTARKGWISSIPIVGSVYDSLPSPASALSSVPVIPGMVSRIFGVGSSKASTASAASATQSGTEQAKSQTQREPTLNQFRRFDKIRQRLVYRNPSIHALVHYIAVDHSTRSVVLACRGTLGISDLFVDMICEYETIQLSGHQASRMPGQEFRVHSGMWHSALMLANMSSEVFKEVAEALRLYPEYGLVLTGHSLGGGVASLLTLLWSQPLFDHQVQSKPCTPGSAVGSPRRFVTTESFGLVSPRPIHCFSFGSPCSTNAALSYYCRGLVTSVANTDDFATYLSVGAFVDIMNISAVLSRERGVTEKIVRRFVLAQREKIGRKLNLFDFDFSKLRAYSYSDDEDEEVEQDGGGDAGRSWWSWGKSTPAPESSSSSSSRPAKRHKSNAKDKSQLKSDLDDWHWSLVKTLRANMDSEKLYPPGDVFVLASPGDDEVADRQLSELLPKDKENSRDKGKSRSNPAKIPIGLFYCPDVTERFSELRFTRNMLIHHMPSTYERNISALIHETI</sequence>
<keyword evidence="11" id="KW-0443">Lipid metabolism</keyword>
<keyword evidence="5" id="KW-0812">Transmembrane</keyword>
<feature type="compositionally biased region" description="Low complexity" evidence="15">
    <location>
        <begin position="914"/>
        <end position="926"/>
    </location>
</feature>
<dbReference type="GO" id="GO:0046340">
    <property type="term" value="P:diacylglycerol catabolic process"/>
    <property type="evidence" value="ECO:0007669"/>
    <property type="project" value="TreeGrafter"/>
</dbReference>
<feature type="region of interest" description="Disordered" evidence="15">
    <location>
        <begin position="689"/>
        <end position="779"/>
    </location>
</feature>
<proteinExistence type="predicted"/>
<evidence type="ECO:0000313" key="17">
    <source>
        <dbReference type="EMBL" id="KAJ2785324.1"/>
    </source>
</evidence>
<feature type="compositionally biased region" description="Basic residues" evidence="15">
    <location>
        <begin position="755"/>
        <end position="769"/>
    </location>
</feature>
<evidence type="ECO:0000259" key="16">
    <source>
        <dbReference type="Pfam" id="PF01764"/>
    </source>
</evidence>
<dbReference type="PANTHER" id="PTHR45792">
    <property type="entry name" value="DIACYLGLYCEROL LIPASE HOMOLOG-RELATED"/>
    <property type="match status" value="1"/>
</dbReference>
<keyword evidence="12" id="KW-0472">Membrane</keyword>
<feature type="region of interest" description="Disordered" evidence="15">
    <location>
        <begin position="1201"/>
        <end position="1251"/>
    </location>
</feature>
<feature type="region of interest" description="Disordered" evidence="15">
    <location>
        <begin position="450"/>
        <end position="476"/>
    </location>
</feature>
<dbReference type="InterPro" id="IPR002921">
    <property type="entry name" value="Fungal_lipase-type"/>
</dbReference>
<comment type="caution">
    <text evidence="17">The sequence shown here is derived from an EMBL/GenBank/DDBJ whole genome shotgun (WGS) entry which is preliminary data.</text>
</comment>
<evidence type="ECO:0000256" key="13">
    <source>
        <dbReference type="ARBA" id="ARBA00024531"/>
    </source>
</evidence>
<dbReference type="SUPFAM" id="SSF53474">
    <property type="entry name" value="alpha/beta-Hydrolases"/>
    <property type="match status" value="1"/>
</dbReference>
<evidence type="ECO:0000256" key="9">
    <source>
        <dbReference type="ARBA" id="ARBA00022963"/>
    </source>
</evidence>
<evidence type="ECO:0000256" key="10">
    <source>
        <dbReference type="ARBA" id="ARBA00022989"/>
    </source>
</evidence>
<keyword evidence="8" id="KW-0106">Calcium</keyword>
<feature type="compositionally biased region" description="Basic residues" evidence="15">
    <location>
        <begin position="81"/>
        <end position="91"/>
    </location>
</feature>
<feature type="domain" description="Fungal lipase-type" evidence="16">
    <location>
        <begin position="973"/>
        <end position="1142"/>
    </location>
</feature>
<evidence type="ECO:0000256" key="8">
    <source>
        <dbReference type="ARBA" id="ARBA00022837"/>
    </source>
</evidence>
<dbReference type="GO" id="GO:0016298">
    <property type="term" value="F:lipase activity"/>
    <property type="evidence" value="ECO:0007669"/>
    <property type="project" value="TreeGrafter"/>
</dbReference>
<protein>
    <recommendedName>
        <fullName evidence="14">sn-1-specific diacylglycerol lipase</fullName>
        <ecNumber evidence="14">3.1.1.116</ecNumber>
    </recommendedName>
</protein>
<dbReference type="InterPro" id="IPR052214">
    <property type="entry name" value="DAG_Lipase-Related"/>
</dbReference>
<feature type="compositionally biased region" description="Acidic residues" evidence="15">
    <location>
        <begin position="62"/>
        <end position="76"/>
    </location>
</feature>
<dbReference type="Pfam" id="PF01764">
    <property type="entry name" value="Lipase_3"/>
    <property type="match status" value="1"/>
</dbReference>
<keyword evidence="9" id="KW-0442">Lipid degradation</keyword>
<comment type="cofactor">
    <cofactor evidence="1">
        <name>Ca(2+)</name>
        <dbReference type="ChEBI" id="CHEBI:29108"/>
    </cofactor>
</comment>
<dbReference type="PANTHER" id="PTHR45792:SF7">
    <property type="entry name" value="PUTATIVE (AFU_ORTHOLOGUE AFUA_6G02710)-RELATED"/>
    <property type="match status" value="1"/>
</dbReference>
<evidence type="ECO:0000256" key="14">
    <source>
        <dbReference type="ARBA" id="ARBA00026104"/>
    </source>
</evidence>
<organism evidence="17 18">
    <name type="scientific">Coemansia interrupta</name>
    <dbReference type="NCBI Taxonomy" id="1126814"/>
    <lineage>
        <taxon>Eukaryota</taxon>
        <taxon>Fungi</taxon>
        <taxon>Fungi incertae sedis</taxon>
        <taxon>Zoopagomycota</taxon>
        <taxon>Kickxellomycotina</taxon>
        <taxon>Kickxellomycetes</taxon>
        <taxon>Kickxellales</taxon>
        <taxon>Kickxellaceae</taxon>
        <taxon>Coemansia</taxon>
    </lineage>
</organism>
<feature type="region of interest" description="Disordered" evidence="15">
    <location>
        <begin position="914"/>
        <end position="934"/>
    </location>
</feature>
<dbReference type="EMBL" id="JANBUM010000091">
    <property type="protein sequence ID" value="KAJ2785324.1"/>
    <property type="molecule type" value="Genomic_DNA"/>
</dbReference>
<evidence type="ECO:0000256" key="2">
    <source>
        <dbReference type="ARBA" id="ARBA00004651"/>
    </source>
</evidence>
<evidence type="ECO:0000256" key="6">
    <source>
        <dbReference type="ARBA" id="ARBA00022723"/>
    </source>
</evidence>
<dbReference type="Proteomes" id="UP001140172">
    <property type="component" value="Unassembled WGS sequence"/>
</dbReference>